<dbReference type="PROSITE" id="PS00584">
    <property type="entry name" value="PFKB_KINASES_2"/>
    <property type="match status" value="1"/>
</dbReference>
<name>A0A1F5H5C8_9BACT</name>
<dbReference type="GO" id="GO:0016301">
    <property type="term" value="F:kinase activity"/>
    <property type="evidence" value="ECO:0007669"/>
    <property type="project" value="UniProtKB-KW"/>
</dbReference>
<dbReference type="InterPro" id="IPR011611">
    <property type="entry name" value="PfkB_dom"/>
</dbReference>
<sequence length="314" mass="34940">MDVIGIGSAFVDYFIKTDEAFLKKLGLKPEDDFLFKEKKISKNDIFDKLKVLTKSPGGISVNTIAALAKLNIKVGYCGVIGKDINGDFWTKNIGNIDLSRIKRVGKTSICACLLTSQGKKRTFLSEVNPTDFDFLKNIDLNYLKSAKFIHLGPLILNTKDGIKHTVKLIRRISKPLISFSPSILYIAEGPQKLYKIFEKTYILFLNQKEIKYLTGQKPEFGSKSLLKYGPEIVVCTLAERGALITTFKNQFYSPRFDVDNIVDTTGAGDAFAAGFLYGLIKGKSLRWSANFANGLAAKSLTDLGLHWLKTARLS</sequence>
<keyword evidence="2" id="KW-0808">Transferase</keyword>
<dbReference type="SUPFAM" id="SSF53613">
    <property type="entry name" value="Ribokinase-like"/>
    <property type="match status" value="1"/>
</dbReference>
<comment type="similarity">
    <text evidence="1">Belongs to the carbohydrate kinase PfkB family.</text>
</comment>
<dbReference type="PANTHER" id="PTHR43320:SF3">
    <property type="entry name" value="CARBOHYDRATE KINASE PFKB DOMAIN-CONTAINING PROTEIN"/>
    <property type="match status" value="1"/>
</dbReference>
<comment type="caution">
    <text evidence="5">The sequence shown here is derived from an EMBL/GenBank/DDBJ whole genome shotgun (WGS) entry which is preliminary data.</text>
</comment>
<feature type="domain" description="Carbohydrate kinase PfkB" evidence="4">
    <location>
        <begin position="35"/>
        <end position="304"/>
    </location>
</feature>
<dbReference type="Gene3D" id="3.40.1190.20">
    <property type="match status" value="1"/>
</dbReference>
<keyword evidence="3" id="KW-0418">Kinase</keyword>
<organism evidence="5 6">
    <name type="scientific">Candidatus Curtissbacteria bacterium RIFCSPLOWO2_01_FULL_42_50</name>
    <dbReference type="NCBI Taxonomy" id="1797730"/>
    <lineage>
        <taxon>Bacteria</taxon>
        <taxon>Candidatus Curtissiibacteriota</taxon>
    </lineage>
</organism>
<dbReference type="InterPro" id="IPR052700">
    <property type="entry name" value="Carb_kinase_PfkB-like"/>
</dbReference>
<accession>A0A1F5H5C8</accession>
<dbReference type="AlphaFoldDB" id="A0A1F5H5C8"/>
<evidence type="ECO:0000256" key="2">
    <source>
        <dbReference type="ARBA" id="ARBA00022679"/>
    </source>
</evidence>
<proteinExistence type="inferred from homology"/>
<dbReference type="InterPro" id="IPR029056">
    <property type="entry name" value="Ribokinase-like"/>
</dbReference>
<gene>
    <name evidence="5" type="ORF">A3B54_04050</name>
</gene>
<protein>
    <recommendedName>
        <fullName evidence="4">Carbohydrate kinase PfkB domain-containing protein</fullName>
    </recommendedName>
</protein>
<evidence type="ECO:0000256" key="3">
    <source>
        <dbReference type="ARBA" id="ARBA00022777"/>
    </source>
</evidence>
<dbReference type="InterPro" id="IPR002173">
    <property type="entry name" value="Carboh/pur_kinase_PfkB_CS"/>
</dbReference>
<evidence type="ECO:0000313" key="6">
    <source>
        <dbReference type="Proteomes" id="UP000177039"/>
    </source>
</evidence>
<dbReference type="PANTHER" id="PTHR43320">
    <property type="entry name" value="SUGAR KINASE"/>
    <property type="match status" value="1"/>
</dbReference>
<reference evidence="5 6" key="1">
    <citation type="journal article" date="2016" name="Nat. Commun.">
        <title>Thousands of microbial genomes shed light on interconnected biogeochemical processes in an aquifer system.</title>
        <authorList>
            <person name="Anantharaman K."/>
            <person name="Brown C.T."/>
            <person name="Hug L.A."/>
            <person name="Sharon I."/>
            <person name="Castelle C.J."/>
            <person name="Probst A.J."/>
            <person name="Thomas B.C."/>
            <person name="Singh A."/>
            <person name="Wilkins M.J."/>
            <person name="Karaoz U."/>
            <person name="Brodie E.L."/>
            <person name="Williams K.H."/>
            <person name="Hubbard S.S."/>
            <person name="Banfield J.F."/>
        </authorList>
    </citation>
    <scope>NUCLEOTIDE SEQUENCE [LARGE SCALE GENOMIC DNA]</scope>
</reference>
<dbReference type="EMBL" id="MFBT01000020">
    <property type="protein sequence ID" value="OGD99269.1"/>
    <property type="molecule type" value="Genomic_DNA"/>
</dbReference>
<dbReference type="Proteomes" id="UP000177039">
    <property type="component" value="Unassembled WGS sequence"/>
</dbReference>
<evidence type="ECO:0000313" key="5">
    <source>
        <dbReference type="EMBL" id="OGD99269.1"/>
    </source>
</evidence>
<dbReference type="Pfam" id="PF00294">
    <property type="entry name" value="PfkB"/>
    <property type="match status" value="1"/>
</dbReference>
<evidence type="ECO:0000256" key="1">
    <source>
        <dbReference type="ARBA" id="ARBA00010688"/>
    </source>
</evidence>
<evidence type="ECO:0000259" key="4">
    <source>
        <dbReference type="Pfam" id="PF00294"/>
    </source>
</evidence>